<sequence length="65" mass="7458">MNLHLICSNNSNVVEFLAESKKRKEANMKEMHQMMENMNAILYPKTSHRNQESSCSLCAQICIIA</sequence>
<accession>A0A5C0UER1</accession>
<proteinExistence type="predicted"/>
<dbReference type="AlphaFoldDB" id="A0A5C0UER1"/>
<evidence type="ECO:0000313" key="1">
    <source>
        <dbReference type="EMBL" id="QEK38585.1"/>
    </source>
</evidence>
<gene>
    <name evidence="1" type="ORF">FZC34_01520</name>
</gene>
<dbReference type="KEGG" id="cpri:FZC34_01520"/>
<dbReference type="EMBL" id="CP043316">
    <property type="protein sequence ID" value="QEK38585.1"/>
    <property type="molecule type" value="Genomic_DNA"/>
</dbReference>
<dbReference type="OrthoDB" id="8659436at2"/>
<reference evidence="1 2" key="1">
    <citation type="submission" date="2019-08" db="EMBL/GenBank/DDBJ databases">
        <title>Highly reduced genomes of protist endosymbionts show evolutionary convergence.</title>
        <authorList>
            <person name="George E."/>
            <person name="Husnik F."/>
            <person name="Tashyreva D."/>
            <person name="Prokopchuk G."/>
            <person name="Horak A."/>
            <person name="Kwong W.K."/>
            <person name="Lukes J."/>
            <person name="Keeling P.J."/>
        </authorList>
    </citation>
    <scope>NUCLEOTIDE SEQUENCE [LARGE SCALE GENOMIC DNA]</scope>
    <source>
        <strain evidence="1">1604LC</strain>
    </source>
</reference>
<dbReference type="RefSeq" id="WP_148971706.1">
    <property type="nucleotide sequence ID" value="NZ_CP043316.1"/>
</dbReference>
<dbReference type="Proteomes" id="UP000325004">
    <property type="component" value="Chromosome"/>
</dbReference>
<protein>
    <submittedName>
        <fullName evidence="1">Uncharacterized protein</fullName>
    </submittedName>
</protein>
<organism evidence="1 2">
    <name type="scientific">Candidatus Cytomitobacter primus</name>
    <dbReference type="NCBI Taxonomy" id="2066024"/>
    <lineage>
        <taxon>Bacteria</taxon>
        <taxon>Pseudomonadati</taxon>
        <taxon>Pseudomonadota</taxon>
        <taxon>Alphaproteobacteria</taxon>
        <taxon>Holosporales</taxon>
        <taxon>Holosporaceae</taxon>
        <taxon>Candidatus Cytomitobacter</taxon>
    </lineage>
</organism>
<name>A0A5C0UER1_9PROT</name>
<keyword evidence="2" id="KW-1185">Reference proteome</keyword>
<evidence type="ECO:0000313" key="2">
    <source>
        <dbReference type="Proteomes" id="UP000325004"/>
    </source>
</evidence>